<reference evidence="3" key="1">
    <citation type="submission" date="2020-12" db="EMBL/GenBank/DDBJ databases">
        <title>Taurinivorans muris gen. nov., sp. nov., fundamental and realized metabolic niche of a ubiquitous sulfidogenic bacterium in the murine intestine.</title>
        <authorList>
            <person name="Ye H."/>
            <person name="Hanson B.T."/>
            <person name="Loy A."/>
        </authorList>
    </citation>
    <scope>NUCLEOTIDE SEQUENCE</scope>
    <source>
        <strain evidence="3">LT0009</strain>
    </source>
</reference>
<accession>A0ABY5Y0N6</accession>
<dbReference type="InterPro" id="IPR036681">
    <property type="entry name" value="PgpA-like_sf"/>
</dbReference>
<dbReference type="Proteomes" id="UP001058120">
    <property type="component" value="Chromosome"/>
</dbReference>
<dbReference type="PANTHER" id="PTHR36305">
    <property type="entry name" value="PHOSPHATIDYLGLYCEROPHOSPHATASE A"/>
    <property type="match status" value="1"/>
</dbReference>
<evidence type="ECO:0000313" key="3">
    <source>
        <dbReference type="EMBL" id="UWX05091.1"/>
    </source>
</evidence>
<protein>
    <submittedName>
        <fullName evidence="3">Phosphatidylglycerophosphatase A</fullName>
    </submittedName>
</protein>
<dbReference type="Pfam" id="PF04608">
    <property type="entry name" value="PgpA"/>
    <property type="match status" value="1"/>
</dbReference>
<keyword evidence="1" id="KW-0472">Membrane</keyword>
<organism evidence="3 4">
    <name type="scientific">Taurinivorans muris</name>
    <dbReference type="NCBI Taxonomy" id="2787751"/>
    <lineage>
        <taxon>Bacteria</taxon>
        <taxon>Pseudomonadati</taxon>
        <taxon>Thermodesulfobacteriota</taxon>
        <taxon>Desulfovibrionia</taxon>
        <taxon>Desulfovibrionales</taxon>
        <taxon>Desulfovibrionaceae</taxon>
        <taxon>Taurinivorans</taxon>
    </lineage>
</organism>
<evidence type="ECO:0000259" key="2">
    <source>
        <dbReference type="Pfam" id="PF04608"/>
    </source>
</evidence>
<dbReference type="PANTHER" id="PTHR36305:SF1">
    <property type="entry name" value="PHOSPHATIDYLGLYCEROPHOSPHATASE A"/>
    <property type="match status" value="1"/>
</dbReference>
<name>A0ABY5Y0N6_9BACT</name>
<feature type="domain" description="YutG/PgpA" evidence="2">
    <location>
        <begin position="9"/>
        <end position="157"/>
    </location>
</feature>
<sequence length="169" mass="18582">MRYSLLTNIATLGLVGRIKKAPGTAGSFLAVLCAPLCFLPFSLPIRLLILSVLFLIGIKASEQAEKELKEKDPSSVIIDEVVGQWLTLLPVNALSYFNSQTITPQDWFVLMIGFLFFRIFDIGKIGPVGLCERKLQGGLGIMADDVMAGFLAALLMYPLQFYGNLIFGY</sequence>
<dbReference type="InterPro" id="IPR026037">
    <property type="entry name" value="PgpA"/>
</dbReference>
<dbReference type="InterPro" id="IPR007686">
    <property type="entry name" value="YutG/PgpA"/>
</dbReference>
<evidence type="ECO:0000256" key="1">
    <source>
        <dbReference type="SAM" id="Phobius"/>
    </source>
</evidence>
<feature type="transmembrane region" description="Helical" evidence="1">
    <location>
        <begin position="146"/>
        <end position="167"/>
    </location>
</feature>
<gene>
    <name evidence="3" type="ORF">JBF11_06325</name>
</gene>
<dbReference type="EMBL" id="CP065938">
    <property type="protein sequence ID" value="UWX05091.1"/>
    <property type="molecule type" value="Genomic_DNA"/>
</dbReference>
<proteinExistence type="predicted"/>
<keyword evidence="1" id="KW-0812">Transmembrane</keyword>
<dbReference type="SUPFAM" id="SSF101307">
    <property type="entry name" value="YutG-like"/>
    <property type="match status" value="1"/>
</dbReference>
<dbReference type="CDD" id="cd06971">
    <property type="entry name" value="PgpA"/>
    <property type="match status" value="1"/>
</dbReference>
<dbReference type="RefSeq" id="WP_334314654.1">
    <property type="nucleotide sequence ID" value="NZ_CP065938.1"/>
</dbReference>
<dbReference type="PIRSF" id="PIRSF006162">
    <property type="entry name" value="PgpA"/>
    <property type="match status" value="1"/>
</dbReference>
<keyword evidence="4" id="KW-1185">Reference proteome</keyword>
<keyword evidence="1" id="KW-1133">Transmembrane helix</keyword>
<evidence type="ECO:0000313" key="4">
    <source>
        <dbReference type="Proteomes" id="UP001058120"/>
    </source>
</evidence>